<reference evidence="2 3" key="1">
    <citation type="submission" date="2017-09" db="EMBL/GenBank/DDBJ databases">
        <title>Large-scale bioinformatics analysis of Bacillus genomes uncovers conserved roles of natural products in bacterial physiology.</title>
        <authorList>
            <consortium name="Agbiome Team Llc"/>
            <person name="Bleich R.M."/>
            <person name="Grubbs K.J."/>
            <person name="Santa Maria K.C."/>
            <person name="Allen S.E."/>
            <person name="Farag S."/>
            <person name="Shank E.A."/>
            <person name="Bowers A."/>
        </authorList>
    </citation>
    <scope>NUCLEOTIDE SEQUENCE [LARGE SCALE GENOMIC DNA]</scope>
    <source>
        <strain evidence="2 3">AFS040105</strain>
    </source>
</reference>
<sequence length="440" mass="51992">MQLMDQFIWEDKKKKIVKSLDTISSEYLEEKCILVGIRSKKEKSEAKGKIRFLDESLGSALNSPYTLQQLITIQNKIIELFYPFNQTELLEEDLYQNDTSYMLYRELLDFICTSCERYFKKNIANITVITEKQQIFQLITNLINNGEIEDDIILRNIRHETLTTADLNFIKTGPLLKMIMGRYNPRKFNKYMKIATAFCFTQENQKELDKIIDSIEAKKLEYIVFCTSKQCQTNKEINLLIKDFATGDFTIHAAKDDGYLVFNDRIPAEGLTWKRLYTWWENQNPISNKPEVLRERMKEVCYWSENKFLKLYLELYGEDCYPAILPQITIAYSPILSKSDLRNFKIVPNHRYTMDFMVIPNNITKMIIEIDGKEHYSKLENKQYIADPSLYAAQVKEDRELKLKGYSVFRFGGFEVMDGKEEELKKEMKKVFDPYFDVIH</sequence>
<evidence type="ECO:0000259" key="1">
    <source>
        <dbReference type="Pfam" id="PF04480"/>
    </source>
</evidence>
<proteinExistence type="predicted"/>
<name>A0A2C1LNR4_BACCE</name>
<dbReference type="RefSeq" id="WP_098882835.1">
    <property type="nucleotide sequence ID" value="NZ_NUMG01000023.1"/>
</dbReference>
<gene>
    <name evidence="2" type="ORF">COD19_17375</name>
</gene>
<comment type="caution">
    <text evidence="2">The sequence shown here is derived from an EMBL/GenBank/DDBJ whole genome shotgun (WGS) entry which is preliminary data.</text>
</comment>
<dbReference type="Proteomes" id="UP000225766">
    <property type="component" value="Unassembled WGS sequence"/>
</dbReference>
<dbReference type="InterPro" id="IPR007569">
    <property type="entry name" value="DUF559"/>
</dbReference>
<evidence type="ECO:0000313" key="3">
    <source>
        <dbReference type="Proteomes" id="UP000225766"/>
    </source>
</evidence>
<dbReference type="AlphaFoldDB" id="A0A2C1LNR4"/>
<dbReference type="EMBL" id="NUMG01000023">
    <property type="protein sequence ID" value="PGU00117.1"/>
    <property type="molecule type" value="Genomic_DNA"/>
</dbReference>
<accession>A0A2C1LNR4</accession>
<dbReference type="Gene3D" id="3.40.960.10">
    <property type="entry name" value="VSR Endonuclease"/>
    <property type="match status" value="1"/>
</dbReference>
<organism evidence="2 3">
    <name type="scientific">Bacillus cereus</name>
    <dbReference type="NCBI Taxonomy" id="1396"/>
    <lineage>
        <taxon>Bacteria</taxon>
        <taxon>Bacillati</taxon>
        <taxon>Bacillota</taxon>
        <taxon>Bacilli</taxon>
        <taxon>Bacillales</taxon>
        <taxon>Bacillaceae</taxon>
        <taxon>Bacillus</taxon>
        <taxon>Bacillus cereus group</taxon>
    </lineage>
</organism>
<dbReference type="Pfam" id="PF04480">
    <property type="entry name" value="DUF559"/>
    <property type="match status" value="1"/>
</dbReference>
<protein>
    <recommendedName>
        <fullName evidence="1">DUF559 domain-containing protein</fullName>
    </recommendedName>
</protein>
<feature type="domain" description="DUF559" evidence="1">
    <location>
        <begin position="347"/>
        <end position="426"/>
    </location>
</feature>
<evidence type="ECO:0000313" key="2">
    <source>
        <dbReference type="EMBL" id="PGU00117.1"/>
    </source>
</evidence>